<keyword evidence="1" id="KW-0662">Pyridine nucleotide biosynthesis</keyword>
<dbReference type="OrthoDB" id="9804366at2"/>
<dbReference type="SUPFAM" id="SSF53383">
    <property type="entry name" value="PLP-dependent transferases"/>
    <property type="match status" value="1"/>
</dbReference>
<sequence>MSGEGYFLNHSIGLYPGKERDMQAATAEFAALWSTPDDSQWPRALAARAEFIALWEALIDAPEGTLTTSESVTSGLYSVLGGLPPDRLAGKRVLVAADCFPSLHFLLAGLAERRGFTLDTVPLRAGETWVREEDMIARLGPDVALTLVTLVTSTAGYRADLDRLLPRIRAAGSVIALDLTQGIGVVPFSVADHAPDIVVSTSLKWLGGAPGAGIVHVAPDLMDECRPELRGWFSQPNPFSWDLDAFAYAPDARRFDAGTPAPLAAIASAPGLKWQAGRGSAALLHHAQTLGAAILEGLPELKPASPTDPASRGGSVMLRLPEGADPSGVVSACREEGLFTDARGSILRLSPGATTTMDAVDRLCTTLRRTLS</sequence>
<evidence type="ECO:0000259" key="4">
    <source>
        <dbReference type="Pfam" id="PF00266"/>
    </source>
</evidence>
<organism evidence="5 6">
    <name type="scientific">Palleronia abyssalis</name>
    <dbReference type="NCBI Taxonomy" id="1501240"/>
    <lineage>
        <taxon>Bacteria</taxon>
        <taxon>Pseudomonadati</taxon>
        <taxon>Pseudomonadota</taxon>
        <taxon>Alphaproteobacteria</taxon>
        <taxon>Rhodobacterales</taxon>
        <taxon>Roseobacteraceae</taxon>
        <taxon>Palleronia</taxon>
    </lineage>
</organism>
<evidence type="ECO:0000313" key="6">
    <source>
        <dbReference type="Proteomes" id="UP000244912"/>
    </source>
</evidence>
<evidence type="ECO:0000256" key="3">
    <source>
        <dbReference type="ARBA" id="ARBA00022898"/>
    </source>
</evidence>
<accession>A0A2R8BZ34</accession>
<feature type="domain" description="Aminotransferase class V" evidence="4">
    <location>
        <begin position="73"/>
        <end position="342"/>
    </location>
</feature>
<dbReference type="Gene3D" id="3.40.640.10">
    <property type="entry name" value="Type I PLP-dependent aspartate aminotransferase-like (Major domain)"/>
    <property type="match status" value="1"/>
</dbReference>
<dbReference type="GO" id="GO:0043420">
    <property type="term" value="P:anthranilate metabolic process"/>
    <property type="evidence" value="ECO:0007669"/>
    <property type="project" value="TreeGrafter"/>
</dbReference>
<dbReference type="PANTHER" id="PTHR14084">
    <property type="entry name" value="KYNURENINASE"/>
    <property type="match status" value="1"/>
</dbReference>
<dbReference type="Gene3D" id="3.90.1150.10">
    <property type="entry name" value="Aspartate Aminotransferase, domain 1"/>
    <property type="match status" value="1"/>
</dbReference>
<dbReference type="GO" id="GO:0030170">
    <property type="term" value="F:pyridoxal phosphate binding"/>
    <property type="evidence" value="ECO:0007669"/>
    <property type="project" value="InterPro"/>
</dbReference>
<dbReference type="Proteomes" id="UP000244912">
    <property type="component" value="Unassembled WGS sequence"/>
</dbReference>
<dbReference type="GO" id="GO:0030429">
    <property type="term" value="F:kynureninase activity"/>
    <property type="evidence" value="ECO:0007669"/>
    <property type="project" value="UniProtKB-EC"/>
</dbReference>
<dbReference type="EC" id="3.7.1.3" evidence="5"/>
<keyword evidence="2 5" id="KW-0378">Hydrolase</keyword>
<evidence type="ECO:0000256" key="2">
    <source>
        <dbReference type="ARBA" id="ARBA00022801"/>
    </source>
</evidence>
<proteinExistence type="predicted"/>
<dbReference type="RefSeq" id="WP_108895239.1">
    <property type="nucleotide sequence ID" value="NZ_ONZF01000009.1"/>
</dbReference>
<dbReference type="InterPro" id="IPR015422">
    <property type="entry name" value="PyrdxlP-dep_Trfase_small"/>
</dbReference>
<dbReference type="InterPro" id="IPR010111">
    <property type="entry name" value="Kynureninase"/>
</dbReference>
<dbReference type="InterPro" id="IPR015421">
    <property type="entry name" value="PyrdxlP-dep_Trfase_major"/>
</dbReference>
<dbReference type="InterPro" id="IPR015424">
    <property type="entry name" value="PyrdxlP-dep_Trfase"/>
</dbReference>
<dbReference type="PANTHER" id="PTHR14084:SF0">
    <property type="entry name" value="KYNURENINASE"/>
    <property type="match status" value="1"/>
</dbReference>
<keyword evidence="3" id="KW-0663">Pyridoxal phosphate</keyword>
<protein>
    <submittedName>
        <fullName evidence="5">Kynureninase</fullName>
        <ecNumber evidence="5">3.7.1.3</ecNumber>
    </submittedName>
</protein>
<name>A0A2R8BZ34_9RHOB</name>
<reference evidence="5 6" key="1">
    <citation type="submission" date="2018-03" db="EMBL/GenBank/DDBJ databases">
        <authorList>
            <person name="Keele B.F."/>
        </authorList>
    </citation>
    <scope>NUCLEOTIDE SEQUENCE [LARGE SCALE GENOMIC DNA]</scope>
    <source>
        <strain evidence="5 6">CECT 8504</strain>
    </source>
</reference>
<dbReference type="GO" id="GO:0019441">
    <property type="term" value="P:L-tryptophan catabolic process to kynurenine"/>
    <property type="evidence" value="ECO:0007669"/>
    <property type="project" value="TreeGrafter"/>
</dbReference>
<evidence type="ECO:0000256" key="1">
    <source>
        <dbReference type="ARBA" id="ARBA00022642"/>
    </source>
</evidence>
<dbReference type="AlphaFoldDB" id="A0A2R8BZ34"/>
<dbReference type="EMBL" id="ONZF01000009">
    <property type="protein sequence ID" value="SPJ25431.1"/>
    <property type="molecule type" value="Genomic_DNA"/>
</dbReference>
<dbReference type="GO" id="GO:0005737">
    <property type="term" value="C:cytoplasm"/>
    <property type="evidence" value="ECO:0007669"/>
    <property type="project" value="InterPro"/>
</dbReference>
<gene>
    <name evidence="5" type="primary">kynU_2</name>
    <name evidence="5" type="ORF">PAA8504_03282</name>
</gene>
<dbReference type="Pfam" id="PF00266">
    <property type="entry name" value="Aminotran_5"/>
    <property type="match status" value="1"/>
</dbReference>
<dbReference type="InterPro" id="IPR000192">
    <property type="entry name" value="Aminotrans_V_dom"/>
</dbReference>
<evidence type="ECO:0000313" key="5">
    <source>
        <dbReference type="EMBL" id="SPJ25431.1"/>
    </source>
</evidence>
<dbReference type="GO" id="GO:0009435">
    <property type="term" value="P:NAD+ biosynthetic process"/>
    <property type="evidence" value="ECO:0007669"/>
    <property type="project" value="InterPro"/>
</dbReference>
<keyword evidence="6" id="KW-1185">Reference proteome</keyword>